<gene>
    <name evidence="2" type="ORF">FOZ62_003198</name>
</gene>
<dbReference type="AlphaFoldDB" id="A0A7J6NYM8"/>
<proteinExistence type="predicted"/>
<evidence type="ECO:0000313" key="2">
    <source>
        <dbReference type="EMBL" id="KAF4688151.1"/>
    </source>
</evidence>
<sequence>TSIGFEPSRAIGGGQPSSMIVELESPGAPGDGRSNLSLHQPLLVVLLEFNRYSGRSSEVIPAGFKSSPKMKFVQLLLMGVQVLMSVVGSGKPCTPQLCGNVIGLFTNHSTDIDITYRVDADFKVGMTFTFRDTTVFFDGMYSLKFGVTYTLELTHDEVQYWYKNIQAIFPGGPFKEGDLVELAFYASDELKIKMRGQTLQLMRVGLLVFPGGRFVYTETNPPYFKATFDVAYDATVGVQVTCNGVSTDRFIYPLILVRVEDPYFKFYNVGEKAGDMDPLVKAMQH</sequence>
<comment type="caution">
    <text evidence="2">The sequence shown here is derived from an EMBL/GenBank/DDBJ whole genome shotgun (WGS) entry which is preliminary data.</text>
</comment>
<accession>A0A7J6NYM8</accession>
<dbReference type="Proteomes" id="UP000574390">
    <property type="component" value="Unassembled WGS sequence"/>
</dbReference>
<feature type="region of interest" description="Disordered" evidence="1">
    <location>
        <begin position="1"/>
        <end position="26"/>
    </location>
</feature>
<feature type="non-terminal residue" evidence="2">
    <location>
        <position position="1"/>
    </location>
</feature>
<dbReference type="EMBL" id="JABANM010036687">
    <property type="protein sequence ID" value="KAF4688151.1"/>
    <property type="molecule type" value="Genomic_DNA"/>
</dbReference>
<feature type="non-terminal residue" evidence="2">
    <location>
        <position position="285"/>
    </location>
</feature>
<name>A0A7J6NYM8_PEROL</name>
<organism evidence="2 3">
    <name type="scientific">Perkinsus olseni</name>
    <name type="common">Perkinsus atlanticus</name>
    <dbReference type="NCBI Taxonomy" id="32597"/>
    <lineage>
        <taxon>Eukaryota</taxon>
        <taxon>Sar</taxon>
        <taxon>Alveolata</taxon>
        <taxon>Perkinsozoa</taxon>
        <taxon>Perkinsea</taxon>
        <taxon>Perkinsida</taxon>
        <taxon>Perkinsidae</taxon>
        <taxon>Perkinsus</taxon>
    </lineage>
</organism>
<reference evidence="2 3" key="1">
    <citation type="submission" date="2020-04" db="EMBL/GenBank/DDBJ databases">
        <title>Perkinsus olseni comparative genomics.</title>
        <authorList>
            <person name="Bogema D.R."/>
        </authorList>
    </citation>
    <scope>NUCLEOTIDE SEQUENCE [LARGE SCALE GENOMIC DNA]</scope>
    <source>
        <strain evidence="2">ATCC PRA-205</strain>
    </source>
</reference>
<evidence type="ECO:0000256" key="1">
    <source>
        <dbReference type="SAM" id="MobiDB-lite"/>
    </source>
</evidence>
<evidence type="ECO:0000313" key="3">
    <source>
        <dbReference type="Proteomes" id="UP000574390"/>
    </source>
</evidence>
<protein>
    <submittedName>
        <fullName evidence="2">Uncharacterized protein</fullName>
    </submittedName>
</protein>